<dbReference type="Proteomes" id="UP001417504">
    <property type="component" value="Unassembled WGS sequence"/>
</dbReference>
<keyword evidence="2" id="KW-1185">Reference proteome</keyword>
<evidence type="ECO:0000313" key="1">
    <source>
        <dbReference type="EMBL" id="KAK9145085.1"/>
    </source>
</evidence>
<sequence>MLPRGVKDMNDDRGLNNIEEVLNEGRSEMQIWREDGDGDVSLKMEMARLLG</sequence>
<protein>
    <submittedName>
        <fullName evidence="1">Uncharacterized protein</fullName>
    </submittedName>
</protein>
<comment type="caution">
    <text evidence="1">The sequence shown here is derived from an EMBL/GenBank/DDBJ whole genome shotgun (WGS) entry which is preliminary data.</text>
</comment>
<proteinExistence type="predicted"/>
<name>A0AAP0K488_9MAGN</name>
<gene>
    <name evidence="1" type="ORF">Sjap_004988</name>
</gene>
<reference evidence="1 2" key="1">
    <citation type="submission" date="2024-01" db="EMBL/GenBank/DDBJ databases">
        <title>Genome assemblies of Stephania.</title>
        <authorList>
            <person name="Yang L."/>
        </authorList>
    </citation>
    <scope>NUCLEOTIDE SEQUENCE [LARGE SCALE GENOMIC DNA]</scope>
    <source>
        <strain evidence="1">QJT</strain>
        <tissue evidence="1">Leaf</tissue>
    </source>
</reference>
<evidence type="ECO:0000313" key="2">
    <source>
        <dbReference type="Proteomes" id="UP001417504"/>
    </source>
</evidence>
<accession>A0AAP0K488</accession>
<dbReference type="AlphaFoldDB" id="A0AAP0K488"/>
<organism evidence="1 2">
    <name type="scientific">Stephania japonica</name>
    <dbReference type="NCBI Taxonomy" id="461633"/>
    <lineage>
        <taxon>Eukaryota</taxon>
        <taxon>Viridiplantae</taxon>
        <taxon>Streptophyta</taxon>
        <taxon>Embryophyta</taxon>
        <taxon>Tracheophyta</taxon>
        <taxon>Spermatophyta</taxon>
        <taxon>Magnoliopsida</taxon>
        <taxon>Ranunculales</taxon>
        <taxon>Menispermaceae</taxon>
        <taxon>Menispermoideae</taxon>
        <taxon>Cissampelideae</taxon>
        <taxon>Stephania</taxon>
    </lineage>
</organism>
<dbReference type="EMBL" id="JBBNAE010000002">
    <property type="protein sequence ID" value="KAK9145085.1"/>
    <property type="molecule type" value="Genomic_DNA"/>
</dbReference>